<feature type="coiled-coil region" evidence="1">
    <location>
        <begin position="339"/>
        <end position="373"/>
    </location>
</feature>
<dbReference type="AlphaFoldDB" id="A0A1H6ND12"/>
<name>A0A1H6ND12_9RHOB</name>
<evidence type="ECO:0000313" key="2">
    <source>
        <dbReference type="EMBL" id="SEI09671.1"/>
    </source>
</evidence>
<accession>A0A1H6ND12</accession>
<dbReference type="OrthoDB" id="4770574at2"/>
<dbReference type="RefSeq" id="WP_143042844.1">
    <property type="nucleotide sequence ID" value="NZ_FNXG01000006.1"/>
</dbReference>
<sequence length="727" mass="82420">MPTTVTVDMKYCFGIDALKHTFDFSNRNMPVLIYAPNGVMKTSLAKSLRSYVNGKQPEDIYFPERDSVLSVADETGAAIDPDSIFVIDSIDEKYQSSRISTLLASEDLKARYDEIFGSIAEKKESLLKALKKPSGLSKDIDLAISTAFKVRPEDVLVALARLEREVKEGAHAHFSSLKYKILFSEKVLEFLQNGDVKSLIDDYTKIYEQIIDQSMYFKKGVFNHSNAETIAKNLKANGWFDGGHSVNLNHDGKRSEITTDSELVAAIDAEKEKILTDPKLAEMFQKVDGMLTTAELRSFRDYLIENPFVVAELSDIDAFKQRVWISYLVENDKAYFDLISEYDSSKEKIRDIISEAEKEQTRWESVIAQFNDRFSVPFEVRVENKGDAVLNVSAPQISFYVKDREGGAARKTERSTLDRGLSTGERRALYILNIIFEVEARKKARIETLMVLDDIADSFDYKNKYAIIEYLNDIRREDNFHLVLLTHNYDFYRTVRGRIGIYGDNKLLCNRLNGALQLIPDRLSDNPFEDWKQKLNDPVVLVASIPFVRNLTEYVGNIDLFSKLTSLLHVKEDTKNITIDDLARIYEAILAKGAYTDFSAKGGTVFDLVMSACVDICERGNDDLRLEEKITLAIGIRLVAEEVLIKTINDDDYVKSISNSQTGKLIRKFEKMDGCDGLTLATVKRVALMTPENIHLNSFMFEPILDMSGHHLVSLFQDVKACAEGVH</sequence>
<keyword evidence="3" id="KW-1185">Reference proteome</keyword>
<gene>
    <name evidence="2" type="ORF">SAMN04488075_2810</name>
</gene>
<protein>
    <submittedName>
        <fullName evidence="2">Uncharacterized protein</fullName>
    </submittedName>
</protein>
<dbReference type="Proteomes" id="UP000199125">
    <property type="component" value="Unassembled WGS sequence"/>
</dbReference>
<evidence type="ECO:0000256" key="1">
    <source>
        <dbReference type="SAM" id="Coils"/>
    </source>
</evidence>
<proteinExistence type="predicted"/>
<dbReference type="EMBL" id="FNXG01000006">
    <property type="protein sequence ID" value="SEI09671.1"/>
    <property type="molecule type" value="Genomic_DNA"/>
</dbReference>
<dbReference type="InterPro" id="IPR027417">
    <property type="entry name" value="P-loop_NTPase"/>
</dbReference>
<reference evidence="3" key="1">
    <citation type="submission" date="2016-10" db="EMBL/GenBank/DDBJ databases">
        <authorList>
            <person name="Varghese N."/>
            <person name="Submissions S."/>
        </authorList>
    </citation>
    <scope>NUCLEOTIDE SEQUENCE [LARGE SCALE GENOMIC DNA]</scope>
    <source>
        <strain evidence="3">DSM 11593</strain>
    </source>
</reference>
<dbReference type="SUPFAM" id="SSF52540">
    <property type="entry name" value="P-loop containing nucleoside triphosphate hydrolases"/>
    <property type="match status" value="1"/>
</dbReference>
<dbReference type="Gene3D" id="3.40.50.300">
    <property type="entry name" value="P-loop containing nucleotide triphosphate hydrolases"/>
    <property type="match status" value="1"/>
</dbReference>
<organism evidence="2 3">
    <name type="scientific">Paracoccus alkenifer</name>
    <dbReference type="NCBI Taxonomy" id="65735"/>
    <lineage>
        <taxon>Bacteria</taxon>
        <taxon>Pseudomonadati</taxon>
        <taxon>Pseudomonadota</taxon>
        <taxon>Alphaproteobacteria</taxon>
        <taxon>Rhodobacterales</taxon>
        <taxon>Paracoccaceae</taxon>
        <taxon>Paracoccus</taxon>
    </lineage>
</organism>
<evidence type="ECO:0000313" key="3">
    <source>
        <dbReference type="Proteomes" id="UP000199125"/>
    </source>
</evidence>
<keyword evidence="1" id="KW-0175">Coiled coil</keyword>